<evidence type="ECO:0000313" key="5">
    <source>
        <dbReference type="EMBL" id="CAI4215071.1"/>
    </source>
</evidence>
<accession>A0A9P1H2Z5</accession>
<evidence type="ECO:0000256" key="3">
    <source>
        <dbReference type="ARBA" id="ARBA00023212"/>
    </source>
</evidence>
<keyword evidence="6" id="KW-1185">Reference proteome</keyword>
<feature type="region of interest" description="Disordered" evidence="4">
    <location>
        <begin position="397"/>
        <end position="422"/>
    </location>
</feature>
<name>A0A9P1H2Z5_9PEZI</name>
<comment type="caution">
    <text evidence="5">The sequence shown here is derived from an EMBL/GenBank/DDBJ whole genome shotgun (WGS) entry which is preliminary data.</text>
</comment>
<dbReference type="EMBL" id="CALLCH030000012">
    <property type="protein sequence ID" value="CAI4215071.1"/>
    <property type="molecule type" value="Genomic_DNA"/>
</dbReference>
<feature type="compositionally biased region" description="Basic and acidic residues" evidence="4">
    <location>
        <begin position="397"/>
        <end position="406"/>
    </location>
</feature>
<proteinExistence type="predicted"/>
<keyword evidence="2" id="KW-0963">Cytoplasm</keyword>
<evidence type="ECO:0000256" key="1">
    <source>
        <dbReference type="ARBA" id="ARBA00004245"/>
    </source>
</evidence>
<gene>
    <name evidence="5" type="ORF">PPNO1_LOCUS4790</name>
</gene>
<dbReference type="OrthoDB" id="8436363at2759"/>
<dbReference type="SUPFAM" id="SSF52047">
    <property type="entry name" value="RNI-like"/>
    <property type="match status" value="1"/>
</dbReference>
<protein>
    <recommendedName>
        <fullName evidence="7">RNI-like protein</fullName>
    </recommendedName>
</protein>
<sequence length="681" mass="74204">MESAHEVDVSWMAQGPSKDKAETGIVGKLDLSGYWMQLPDLITLGDYLAVVPVREVFLEGCGLTDEGLRVVLAGLLAAKKPDSKGLGSLSADTAYLLSRSLGERLAGSDLELLNLGETSPAPQQLGVIIDGAISCGLRRLGLARNDISEEGVAHVARYLEGGKCEGLDLCGNNLRDHIDTLASAIGEGHKLWALSLADCNLAPAAAMQALRRYLPKMPYLKRIHLADVSMTSEQAIALAEVLPEVPQLAHISLQDNPELAKLADARTEEAQEEACALYASLLAAVRVSKTLVSVEIDVPSEESSEVVKALAKQVVAYSLRNMERLQVGDLEDAGITEATVPYPDVLAHLVGREETGSGELDALADTAPDDDYVIGGTGVVKALACCLDNKGDESRRASLDSAREVGSEVAPQDPSRLPSGRARNMSKHLLSSARKIRARLQPALARAKEHSEGREEDLRKLIFLEYTLNGIIKRFEDEFPETREVAHGGPWEAGAAEAPLSSQEAVLPPPDREREDSGLLLSDPEDDDSALHVRSISRSSSLHAHTKPLDLEEGRMHRRGHRFRTSIIHPFEKYEEVLVASLDEMGENPKHLQMLRDMIEDLNDPVLDAAVAEKGPVRTFKEDKERVAEKLRAVDPEHWEKFRESQVMARKNINVDESWLARITGEAAPAVTDPKNESAIE</sequence>
<dbReference type="AlphaFoldDB" id="A0A9P1H2Z5"/>
<keyword evidence="3" id="KW-0206">Cytoskeleton</keyword>
<evidence type="ECO:0008006" key="7">
    <source>
        <dbReference type="Google" id="ProtNLM"/>
    </source>
</evidence>
<dbReference type="GO" id="GO:0005856">
    <property type="term" value="C:cytoskeleton"/>
    <property type="evidence" value="ECO:0007669"/>
    <property type="project" value="UniProtKB-SubCell"/>
</dbReference>
<reference evidence="5" key="1">
    <citation type="submission" date="2022-11" db="EMBL/GenBank/DDBJ databases">
        <authorList>
            <person name="Scott C."/>
            <person name="Bruce N."/>
        </authorList>
    </citation>
    <scope>NUCLEOTIDE SEQUENCE</scope>
</reference>
<organism evidence="5 6">
    <name type="scientific">Parascedosporium putredinis</name>
    <dbReference type="NCBI Taxonomy" id="1442378"/>
    <lineage>
        <taxon>Eukaryota</taxon>
        <taxon>Fungi</taxon>
        <taxon>Dikarya</taxon>
        <taxon>Ascomycota</taxon>
        <taxon>Pezizomycotina</taxon>
        <taxon>Sordariomycetes</taxon>
        <taxon>Hypocreomycetidae</taxon>
        <taxon>Microascales</taxon>
        <taxon>Microascaceae</taxon>
        <taxon>Parascedosporium</taxon>
    </lineage>
</organism>
<dbReference type="Proteomes" id="UP000838763">
    <property type="component" value="Unassembled WGS sequence"/>
</dbReference>
<dbReference type="PANTHER" id="PTHR24107:SF2">
    <property type="entry name" value="NLR FAMILY CARD DOMAIN CONTAINING 3"/>
    <property type="match status" value="1"/>
</dbReference>
<dbReference type="InterPro" id="IPR032675">
    <property type="entry name" value="LRR_dom_sf"/>
</dbReference>
<dbReference type="PANTHER" id="PTHR24107">
    <property type="entry name" value="YNEIN REGULATORY COMPLEX SUBUNIT 5"/>
    <property type="match status" value="1"/>
</dbReference>
<feature type="region of interest" description="Disordered" evidence="4">
    <location>
        <begin position="493"/>
        <end position="547"/>
    </location>
</feature>
<dbReference type="InterPro" id="IPR052410">
    <property type="entry name" value="DRC5"/>
</dbReference>
<evidence type="ECO:0000256" key="4">
    <source>
        <dbReference type="SAM" id="MobiDB-lite"/>
    </source>
</evidence>
<comment type="subcellular location">
    <subcellularLocation>
        <location evidence="1">Cytoplasm</location>
        <location evidence="1">Cytoskeleton</location>
    </subcellularLocation>
</comment>
<evidence type="ECO:0000256" key="2">
    <source>
        <dbReference type="ARBA" id="ARBA00022490"/>
    </source>
</evidence>
<evidence type="ECO:0000313" key="6">
    <source>
        <dbReference type="Proteomes" id="UP000838763"/>
    </source>
</evidence>
<dbReference type="Gene3D" id="3.80.10.10">
    <property type="entry name" value="Ribonuclease Inhibitor"/>
    <property type="match status" value="1"/>
</dbReference>